<keyword evidence="4" id="KW-1185">Reference proteome</keyword>
<feature type="compositionally biased region" description="Basic and acidic residues" evidence="1">
    <location>
        <begin position="242"/>
        <end position="257"/>
    </location>
</feature>
<dbReference type="Pfam" id="PF14111">
    <property type="entry name" value="DUF4283"/>
    <property type="match status" value="1"/>
</dbReference>
<dbReference type="Proteomes" id="UP000694251">
    <property type="component" value="Chromosome 1"/>
</dbReference>
<evidence type="ECO:0000259" key="2">
    <source>
        <dbReference type="PROSITE" id="PS50878"/>
    </source>
</evidence>
<evidence type="ECO:0000313" key="4">
    <source>
        <dbReference type="Proteomes" id="UP000694251"/>
    </source>
</evidence>
<evidence type="ECO:0000313" key="3">
    <source>
        <dbReference type="EMBL" id="KAG7656478.1"/>
    </source>
</evidence>
<dbReference type="PANTHER" id="PTHR33116">
    <property type="entry name" value="REVERSE TRANSCRIPTASE ZINC-BINDING DOMAIN-CONTAINING PROTEIN-RELATED-RELATED"/>
    <property type="match status" value="1"/>
</dbReference>
<keyword evidence="3" id="KW-0548">Nucleotidyltransferase</keyword>
<accession>A0A8T2H9D5</accession>
<dbReference type="InterPro" id="IPR000477">
    <property type="entry name" value="RT_dom"/>
</dbReference>
<name>A0A8T2H9D5_ARASU</name>
<dbReference type="PROSITE" id="PS50878">
    <property type="entry name" value="RT_POL"/>
    <property type="match status" value="1"/>
</dbReference>
<keyword evidence="3" id="KW-0808">Transferase</keyword>
<comment type="caution">
    <text evidence="3">The sequence shown here is derived from an EMBL/GenBank/DDBJ whole genome shotgun (WGS) entry which is preliminary data.</text>
</comment>
<sequence>MSTTEGSTDLSGSKEVGSWVSVVQNKQSLKKYNLNISTSEGLNSVEIPDEVIKNATPLWEDFLVGKFLDTAPHVAKVHVIVNKIWKHGFDMQKIDVYEVNSTTLRFRVRNPLVRARVLKRGTEKKWVEKPKDSQIVVEVTTQEITDTSQAIEKYAEKEIVQSIVNVVEETGVWSYVSPSKVGRSLSKAEITEERPIISASKYSVLNIDDDAEEGEVRDSVKLNDAVAVIADTTQDNVSSSKPEMEIVVEKSEGEKPTSTRNKSKKKKNNSETSTRQQRTLFTLLQLGRIWILGRPSVRLTPIFKSDQLITCAVLMKDEEEEFFCSFIYARNLVEERKSLWEDLRSHQDSPTFRNKRWILMAMEEFMPLVESYWKDTPILFHSTSAMFRLLKKLKNLKPQLRSLSREKLGDLHKRVKLAYKDLCAKQQETLLRATDIASQAETEAFRKWNHLSELEESFLRQKSKLHWLDIGDKNNKVFYNAVKFRESKNGHTPTDFEGITVDTLHDLLPFKCSDAHHSLLEKEVTEEEVKKVLFEMPANKAPGPDGYTTEFFKSAWPVIGKDFITAILSFFIKGFLPKGVNTTILALIPKKEDAKVMKDYRPISCCNVLYKVISKILANGLKALLPEIISPNQTAFIKNRLLMENVLLASEIVKDYHKDDTSPRCAMKIDISKAFDSVQWPFLLNTLKAMRFPEKYIHWIRLCISTATFSVQVNGELTGFFDSKRGLRQDCALSPYLFVICMNVLSQQINNAALEGKVGYHPRCQKILLTHLCFADDLMVFAEGTNRSIEGIISVFDNYAKCSGLKISIEKSTLYMAGIAEETKTEIQLSFPFATGQLPVRYLGLPLMTKAMSAQDYLPLIEKVRTRISSWTCRFLSYAGRLQLIKSVLMSITNFWSSTFSLPGACLKEIQQLCSAFLWSGMELNPYKAKISWDVVCLPRHEGGLGLRPLKETNKVCRLKLLWRLISVPSSLWSKWIHAYLIRKKSLWSVKVHSAQGSWMWRKVLKLRELAKDFHQVEVRSGRGTLFCWAKGVWFAEATPKYALITWLGMHDRLTTGIHMRKWNTQADVSCRFCDERIETRNHLFFRCRYSRELWDKLVKGLFRNKHTSDWDQLSSLITNKTIERKALLLLRYALQITVHTIWRERNNRRHGEEPVTAAILGRTIDKNIRNRITLLQRTGNPKYDNLFILWLSTRH</sequence>
<dbReference type="Pfam" id="PF13966">
    <property type="entry name" value="zf-RVT"/>
    <property type="match status" value="1"/>
</dbReference>
<dbReference type="OrthoDB" id="1609566at2759"/>
<dbReference type="Pfam" id="PF00078">
    <property type="entry name" value="RVT_1"/>
    <property type="match status" value="1"/>
</dbReference>
<organism evidence="3 4">
    <name type="scientific">Arabidopsis suecica</name>
    <name type="common">Swedish thale-cress</name>
    <name type="synonym">Cardaminopsis suecica</name>
    <dbReference type="NCBI Taxonomy" id="45249"/>
    <lineage>
        <taxon>Eukaryota</taxon>
        <taxon>Viridiplantae</taxon>
        <taxon>Streptophyta</taxon>
        <taxon>Embryophyta</taxon>
        <taxon>Tracheophyta</taxon>
        <taxon>Spermatophyta</taxon>
        <taxon>Magnoliopsida</taxon>
        <taxon>eudicotyledons</taxon>
        <taxon>Gunneridae</taxon>
        <taxon>Pentapetalae</taxon>
        <taxon>rosids</taxon>
        <taxon>malvids</taxon>
        <taxon>Brassicales</taxon>
        <taxon>Brassicaceae</taxon>
        <taxon>Camelineae</taxon>
        <taxon>Arabidopsis</taxon>
    </lineage>
</organism>
<dbReference type="CDD" id="cd01650">
    <property type="entry name" value="RT_nLTR_like"/>
    <property type="match status" value="1"/>
</dbReference>
<dbReference type="InterPro" id="IPR025558">
    <property type="entry name" value="DUF4283"/>
</dbReference>
<reference evidence="3 4" key="1">
    <citation type="submission" date="2020-12" db="EMBL/GenBank/DDBJ databases">
        <title>Concerted genomic and epigenomic changes stabilize Arabidopsis allopolyploids.</title>
        <authorList>
            <person name="Chen Z."/>
        </authorList>
    </citation>
    <scope>NUCLEOTIDE SEQUENCE [LARGE SCALE GENOMIC DNA]</scope>
    <source>
        <strain evidence="3">As9502</strain>
        <tissue evidence="3">Leaf</tissue>
    </source>
</reference>
<keyword evidence="3" id="KW-0695">RNA-directed DNA polymerase</keyword>
<evidence type="ECO:0000256" key="1">
    <source>
        <dbReference type="SAM" id="MobiDB-lite"/>
    </source>
</evidence>
<proteinExistence type="predicted"/>
<protein>
    <submittedName>
        <fullName evidence="3">Reverse transcriptase domain</fullName>
    </submittedName>
</protein>
<feature type="region of interest" description="Disordered" evidence="1">
    <location>
        <begin position="233"/>
        <end position="274"/>
    </location>
</feature>
<dbReference type="InterPro" id="IPR026960">
    <property type="entry name" value="RVT-Znf"/>
</dbReference>
<dbReference type="GO" id="GO:0003964">
    <property type="term" value="F:RNA-directed DNA polymerase activity"/>
    <property type="evidence" value="ECO:0007669"/>
    <property type="project" value="UniProtKB-KW"/>
</dbReference>
<dbReference type="EMBL" id="JAEFBJ010000001">
    <property type="protein sequence ID" value="KAG7656478.1"/>
    <property type="molecule type" value="Genomic_DNA"/>
</dbReference>
<feature type="domain" description="Reverse transcriptase" evidence="2">
    <location>
        <begin position="569"/>
        <end position="847"/>
    </location>
</feature>
<gene>
    <name evidence="3" type="ORF">ISN44_As01g034840</name>
</gene>
<dbReference type="PANTHER" id="PTHR33116:SF66">
    <property type="entry name" value="REVERSE TRANSCRIPTASE ZINC-BINDING DOMAIN-CONTAINING PROTEIN"/>
    <property type="match status" value="1"/>
</dbReference>
<dbReference type="AlphaFoldDB" id="A0A8T2H9D5"/>